<dbReference type="SMART" id="SM00220">
    <property type="entry name" value="S_TKc"/>
    <property type="match status" value="1"/>
</dbReference>
<name>A0A5S9F5E4_UABAM</name>
<dbReference type="PROSITE" id="PS00108">
    <property type="entry name" value="PROTEIN_KINASE_ST"/>
    <property type="match status" value="1"/>
</dbReference>
<keyword evidence="6" id="KW-0812">Transmembrane</keyword>
<evidence type="ECO:0000256" key="1">
    <source>
        <dbReference type="ARBA" id="ARBA00022527"/>
    </source>
</evidence>
<dbReference type="InterPro" id="IPR008271">
    <property type="entry name" value="Ser/Thr_kinase_AS"/>
</dbReference>
<sequence>MNQPQNDETLANLFASSHGDFLNKLKETLGNEYELVDLLSQGAMGQLWRVRNVPLNRIEALKVLKTKNGGYEEDEIARFRKEAQVLAELRRQNRNLFLPEIFTFKEQSDFFCYSMECIEGKTLRDYMNDNELSISESVKITRDLLTILQTVHSKNIIHRDVKPENVIIDNEGNSWLVDFGIIKEMDNKENLTEEGSTLGTPRYMSPEQAQAENVGPQSDVYAVGVILYEMLANDFYVEGQNTLAVLLNITRGKMKYPSKLNKDVDKELEKIFVKSVQKVPQKRYQSAQQMNDDLARYIMPNETTIVESARALPKSPTAKSSRPLQLTLVVVLLLFVVGYFVFPTGGAAYSFVLNKDETLDCAGQDVRVAADTPFAIHLSKPCYLYKFIREGKNISVEKLSDPQEKNKNILVSMQYLKKNVDWVFFSSKQELQQEEQQKIKEWLAKIPAGVRLDHSGKGLSQNYNLKTQVHTKGHAKWNLYAINRDKQVHALVNMQVYHTPFSIDLKIKRDGEQEFESFSAETEEIYELDELQIQTQIHKRTHLAILLRDTKGEVTLLYPGENSKLLEDTQKLILPSQGGFQFDDSVGTEHLCFFFYEKQMDIAKVKTWLEKTDVGKYTSKTAYYAKDKNSKKQLPPYSMYLLNIIHE</sequence>
<dbReference type="Proteomes" id="UP000326354">
    <property type="component" value="Chromosome"/>
</dbReference>
<protein>
    <submittedName>
        <fullName evidence="8">Protein kinase</fullName>
    </submittedName>
</protein>
<evidence type="ECO:0000313" key="9">
    <source>
        <dbReference type="Proteomes" id="UP000326354"/>
    </source>
</evidence>
<evidence type="ECO:0000256" key="3">
    <source>
        <dbReference type="ARBA" id="ARBA00022741"/>
    </source>
</evidence>
<keyword evidence="9" id="KW-1185">Reference proteome</keyword>
<evidence type="ECO:0000256" key="2">
    <source>
        <dbReference type="ARBA" id="ARBA00022679"/>
    </source>
</evidence>
<keyword evidence="5" id="KW-0067">ATP-binding</keyword>
<proteinExistence type="predicted"/>
<reference evidence="8 9" key="1">
    <citation type="submission" date="2019-08" db="EMBL/GenBank/DDBJ databases">
        <title>Complete genome sequence of Candidatus Uab amorphum.</title>
        <authorList>
            <person name="Shiratori T."/>
            <person name="Suzuki S."/>
            <person name="Kakizawa Y."/>
            <person name="Ishida K."/>
        </authorList>
    </citation>
    <scope>NUCLEOTIDE SEQUENCE [LARGE SCALE GENOMIC DNA]</scope>
    <source>
        <strain evidence="8 9">SRT547</strain>
    </source>
</reference>
<keyword evidence="6" id="KW-0472">Membrane</keyword>
<keyword evidence="2" id="KW-0808">Transferase</keyword>
<dbReference type="EMBL" id="AP019860">
    <property type="protein sequence ID" value="BBM86221.1"/>
    <property type="molecule type" value="Genomic_DNA"/>
</dbReference>
<dbReference type="SUPFAM" id="SSF56112">
    <property type="entry name" value="Protein kinase-like (PK-like)"/>
    <property type="match status" value="1"/>
</dbReference>
<dbReference type="Pfam" id="PF00069">
    <property type="entry name" value="Pkinase"/>
    <property type="match status" value="1"/>
</dbReference>
<dbReference type="AlphaFoldDB" id="A0A5S9F5E4"/>
<dbReference type="InterPro" id="IPR011009">
    <property type="entry name" value="Kinase-like_dom_sf"/>
</dbReference>
<evidence type="ECO:0000256" key="6">
    <source>
        <dbReference type="SAM" id="Phobius"/>
    </source>
</evidence>
<organism evidence="8 9">
    <name type="scientific">Uabimicrobium amorphum</name>
    <dbReference type="NCBI Taxonomy" id="2596890"/>
    <lineage>
        <taxon>Bacteria</taxon>
        <taxon>Pseudomonadati</taxon>
        <taxon>Planctomycetota</taxon>
        <taxon>Candidatus Uabimicrobiia</taxon>
        <taxon>Candidatus Uabimicrobiales</taxon>
        <taxon>Candidatus Uabimicrobiaceae</taxon>
        <taxon>Candidatus Uabimicrobium</taxon>
    </lineage>
</organism>
<dbReference type="RefSeq" id="WP_151970288.1">
    <property type="nucleotide sequence ID" value="NZ_AP019860.1"/>
</dbReference>
<keyword evidence="3" id="KW-0547">Nucleotide-binding</keyword>
<dbReference type="CDD" id="cd14014">
    <property type="entry name" value="STKc_PknB_like"/>
    <property type="match status" value="1"/>
</dbReference>
<keyword evidence="6" id="KW-1133">Transmembrane helix</keyword>
<keyword evidence="1" id="KW-0723">Serine/threonine-protein kinase</keyword>
<dbReference type="KEGG" id="uam:UABAM_04607"/>
<evidence type="ECO:0000256" key="4">
    <source>
        <dbReference type="ARBA" id="ARBA00022777"/>
    </source>
</evidence>
<dbReference type="PANTHER" id="PTHR24351">
    <property type="entry name" value="RIBOSOMAL PROTEIN S6 KINASE"/>
    <property type="match status" value="1"/>
</dbReference>
<dbReference type="GO" id="GO:0004674">
    <property type="term" value="F:protein serine/threonine kinase activity"/>
    <property type="evidence" value="ECO:0007669"/>
    <property type="project" value="UniProtKB-KW"/>
</dbReference>
<accession>A0A5S9F5E4</accession>
<evidence type="ECO:0000259" key="7">
    <source>
        <dbReference type="PROSITE" id="PS50011"/>
    </source>
</evidence>
<dbReference type="InterPro" id="IPR000719">
    <property type="entry name" value="Prot_kinase_dom"/>
</dbReference>
<gene>
    <name evidence="8" type="ORF">UABAM_04607</name>
</gene>
<keyword evidence="4 8" id="KW-0418">Kinase</keyword>
<evidence type="ECO:0000256" key="5">
    <source>
        <dbReference type="ARBA" id="ARBA00022840"/>
    </source>
</evidence>
<dbReference type="PROSITE" id="PS50011">
    <property type="entry name" value="PROTEIN_KINASE_DOM"/>
    <property type="match status" value="1"/>
</dbReference>
<dbReference type="GO" id="GO:0005524">
    <property type="term" value="F:ATP binding"/>
    <property type="evidence" value="ECO:0007669"/>
    <property type="project" value="UniProtKB-KW"/>
</dbReference>
<evidence type="ECO:0000313" key="8">
    <source>
        <dbReference type="EMBL" id="BBM86221.1"/>
    </source>
</evidence>
<feature type="domain" description="Protein kinase" evidence="7">
    <location>
        <begin position="33"/>
        <end position="298"/>
    </location>
</feature>
<dbReference type="OrthoDB" id="9788659at2"/>
<dbReference type="Gene3D" id="1.10.510.10">
    <property type="entry name" value="Transferase(Phosphotransferase) domain 1"/>
    <property type="match status" value="1"/>
</dbReference>
<feature type="transmembrane region" description="Helical" evidence="6">
    <location>
        <begin position="324"/>
        <end position="342"/>
    </location>
</feature>